<evidence type="ECO:0000256" key="7">
    <source>
        <dbReference type="ARBA" id="ARBA00023065"/>
    </source>
</evidence>
<feature type="transmembrane region" description="Helical" evidence="10">
    <location>
        <begin position="108"/>
        <end position="129"/>
    </location>
</feature>
<feature type="transmembrane region" description="Helical" evidence="10">
    <location>
        <begin position="76"/>
        <end position="96"/>
    </location>
</feature>
<dbReference type="OrthoDB" id="1612738at2759"/>
<dbReference type="Proteomes" id="UP000516437">
    <property type="component" value="Chromosome 3"/>
</dbReference>
<dbReference type="GO" id="GO:1902600">
    <property type="term" value="P:proton transmembrane transport"/>
    <property type="evidence" value="ECO:0007669"/>
    <property type="project" value="InterPro"/>
</dbReference>
<feature type="domain" description="Cation/H+ exchanger transmembrane" evidence="11">
    <location>
        <begin position="62"/>
        <end position="436"/>
    </location>
</feature>
<feature type="transmembrane region" description="Helical" evidence="10">
    <location>
        <begin position="173"/>
        <end position="195"/>
    </location>
</feature>
<evidence type="ECO:0000256" key="2">
    <source>
        <dbReference type="ARBA" id="ARBA00022448"/>
    </source>
</evidence>
<dbReference type="GO" id="GO:0015297">
    <property type="term" value="F:antiporter activity"/>
    <property type="evidence" value="ECO:0007669"/>
    <property type="project" value="InterPro"/>
</dbReference>
<dbReference type="Pfam" id="PF00999">
    <property type="entry name" value="Na_H_Exchanger"/>
    <property type="match status" value="1"/>
</dbReference>
<feature type="transmembrane region" description="Helical" evidence="10">
    <location>
        <begin position="418"/>
        <end position="437"/>
    </location>
</feature>
<evidence type="ECO:0000256" key="5">
    <source>
        <dbReference type="ARBA" id="ARBA00022958"/>
    </source>
</evidence>
<feature type="transmembrane region" description="Helical" evidence="10">
    <location>
        <begin position="45"/>
        <end position="64"/>
    </location>
</feature>
<evidence type="ECO:0000259" key="11">
    <source>
        <dbReference type="Pfam" id="PF00999"/>
    </source>
</evidence>
<keyword evidence="7" id="KW-0406">Ion transport</keyword>
<keyword evidence="8 10" id="KW-0472">Membrane</keyword>
<evidence type="ECO:0000256" key="6">
    <source>
        <dbReference type="ARBA" id="ARBA00022989"/>
    </source>
</evidence>
<dbReference type="PANTHER" id="PTHR32468:SF108">
    <property type="entry name" value="CATION_H(+) ANTIPORTER 15-LIKE"/>
    <property type="match status" value="1"/>
</dbReference>
<gene>
    <name evidence="12" type="ORF">CJ030_MR3G012243</name>
</gene>
<name>A0A6A1W4D0_9ROSI</name>
<evidence type="ECO:0000313" key="12">
    <source>
        <dbReference type="EMBL" id="KAB1217670.1"/>
    </source>
</evidence>
<evidence type="ECO:0000256" key="8">
    <source>
        <dbReference type="ARBA" id="ARBA00023136"/>
    </source>
</evidence>
<dbReference type="GO" id="GO:0016020">
    <property type="term" value="C:membrane"/>
    <property type="evidence" value="ECO:0007669"/>
    <property type="project" value="UniProtKB-SubCell"/>
</dbReference>
<dbReference type="EMBL" id="RXIC02000021">
    <property type="protein sequence ID" value="KAB1217670.1"/>
    <property type="molecule type" value="Genomic_DNA"/>
</dbReference>
<comment type="subcellular location">
    <subcellularLocation>
        <location evidence="1">Membrane</location>
        <topology evidence="1">Multi-pass membrane protein</topology>
    </subcellularLocation>
</comment>
<keyword evidence="6 10" id="KW-1133">Transmembrane helix</keyword>
<accession>A0A6A1W4D0</accession>
<evidence type="ECO:0000313" key="13">
    <source>
        <dbReference type="Proteomes" id="UP000516437"/>
    </source>
</evidence>
<feature type="transmembrane region" description="Helical" evidence="10">
    <location>
        <begin position="207"/>
        <end position="230"/>
    </location>
</feature>
<proteinExistence type="inferred from homology"/>
<dbReference type="AlphaFoldDB" id="A0A6A1W4D0"/>
<feature type="transmembrane region" description="Helical" evidence="10">
    <location>
        <begin position="141"/>
        <end position="161"/>
    </location>
</feature>
<reference evidence="12 13" key="1">
    <citation type="journal article" date="2019" name="Plant Biotechnol. J.">
        <title>The red bayberry genome and genetic basis of sex determination.</title>
        <authorList>
            <person name="Jia H.M."/>
            <person name="Jia H.J."/>
            <person name="Cai Q.L."/>
            <person name="Wang Y."/>
            <person name="Zhao H.B."/>
            <person name="Yang W.F."/>
            <person name="Wang G.Y."/>
            <person name="Li Y.H."/>
            <person name="Zhan D.L."/>
            <person name="Shen Y.T."/>
            <person name="Niu Q.F."/>
            <person name="Chang L."/>
            <person name="Qiu J."/>
            <person name="Zhao L."/>
            <person name="Xie H.B."/>
            <person name="Fu W.Y."/>
            <person name="Jin J."/>
            <person name="Li X.W."/>
            <person name="Jiao Y."/>
            <person name="Zhou C.C."/>
            <person name="Tu T."/>
            <person name="Chai C.Y."/>
            <person name="Gao J.L."/>
            <person name="Fan L.J."/>
            <person name="van de Weg E."/>
            <person name="Wang J.Y."/>
            <person name="Gao Z.S."/>
        </authorList>
    </citation>
    <scope>NUCLEOTIDE SEQUENCE [LARGE SCALE GENOMIC DNA]</scope>
    <source>
        <tissue evidence="12">Leaves</tissue>
    </source>
</reference>
<dbReference type="InterPro" id="IPR050794">
    <property type="entry name" value="CPA2_transporter"/>
</dbReference>
<dbReference type="InterPro" id="IPR038770">
    <property type="entry name" value="Na+/solute_symporter_sf"/>
</dbReference>
<keyword evidence="5" id="KW-0630">Potassium</keyword>
<evidence type="ECO:0000256" key="1">
    <source>
        <dbReference type="ARBA" id="ARBA00004141"/>
    </source>
</evidence>
<evidence type="ECO:0000256" key="3">
    <source>
        <dbReference type="ARBA" id="ARBA00022538"/>
    </source>
</evidence>
<comment type="similarity">
    <text evidence="9">Belongs to the monovalent cation:proton antiporter 2 (CPA2) transporter (TC 2.A.37) family. CHX (TC 2.A.37.4) subfamily.</text>
</comment>
<feature type="transmembrane region" description="Helical" evidence="10">
    <location>
        <begin position="277"/>
        <end position="306"/>
    </location>
</feature>
<keyword evidence="2" id="KW-0813">Transport</keyword>
<dbReference type="InterPro" id="IPR006153">
    <property type="entry name" value="Cation/H_exchanger_TM"/>
</dbReference>
<feature type="transmembrane region" description="Helical" evidence="10">
    <location>
        <begin position="236"/>
        <end position="256"/>
    </location>
</feature>
<dbReference type="PANTHER" id="PTHR32468">
    <property type="entry name" value="CATION/H + ANTIPORTER"/>
    <property type="match status" value="1"/>
</dbReference>
<keyword evidence="13" id="KW-1185">Reference proteome</keyword>
<dbReference type="Gene3D" id="1.20.1530.20">
    <property type="match status" value="1"/>
</dbReference>
<evidence type="ECO:0000256" key="4">
    <source>
        <dbReference type="ARBA" id="ARBA00022692"/>
    </source>
</evidence>
<feature type="transmembrane region" description="Helical" evidence="10">
    <location>
        <begin position="326"/>
        <end position="342"/>
    </location>
</feature>
<feature type="transmembrane region" description="Helical" evidence="10">
    <location>
        <begin position="387"/>
        <end position="406"/>
    </location>
</feature>
<evidence type="ECO:0000256" key="10">
    <source>
        <dbReference type="SAM" id="Phobius"/>
    </source>
</evidence>
<dbReference type="GO" id="GO:0012505">
    <property type="term" value="C:endomembrane system"/>
    <property type="evidence" value="ECO:0007669"/>
    <property type="project" value="TreeGrafter"/>
</dbReference>
<keyword evidence="4 10" id="KW-0812">Transmembrane</keyword>
<protein>
    <submittedName>
        <fullName evidence="12">Cation/H(+) antiporter 15</fullName>
    </submittedName>
</protein>
<keyword evidence="3" id="KW-0633">Potassium transport</keyword>
<evidence type="ECO:0000256" key="9">
    <source>
        <dbReference type="ARBA" id="ARBA00038341"/>
    </source>
</evidence>
<dbReference type="GO" id="GO:0006813">
    <property type="term" value="P:potassium ion transport"/>
    <property type="evidence" value="ECO:0007669"/>
    <property type="project" value="UniProtKB-KW"/>
</dbReference>
<comment type="caution">
    <text evidence="12">The sequence shown here is derived from an EMBL/GenBank/DDBJ whole genome shotgun (WGS) entry which is preliminary data.</text>
</comment>
<dbReference type="GO" id="GO:0006885">
    <property type="term" value="P:regulation of pH"/>
    <property type="evidence" value="ECO:0007669"/>
    <property type="project" value="TreeGrafter"/>
</dbReference>
<feature type="transmembrane region" description="Helical" evidence="10">
    <location>
        <begin position="354"/>
        <end position="375"/>
    </location>
</feature>
<sequence>MSSRSNSTFYSQEDIRVRDDDFVVCLKFKHVNSNGIWAGHNPLEFVLPVMMLQVFLAFFVSRAVYFVLRPLKQPKFVCNVLGGILLGPSVLGQSQVIREKLFPPIEMFVLNMMATVGTLYFVFLIAVKMDISMILRTARKAWSVGLAGLMLPFLTLLFLIYSNLKRLPGVKHIVFPFLFASCLSVSFFPVVAFALEELNLITSELGQLALTSAIVNEVILWFFLSLYMIFNETRVLQAIGTPLAFFTLVFFTLFVVRPAIVGMAKKIPEGRAVLEVYVVLILVGVLVMTFITDMLGTSIIYGALLLGFIVPDGPPLGSILVEKTELFVSEFFMPLFFVLVGYEIDISAIKNWKAFATLQGIIFVGYFAKFVGVVLTSVSFKIRPKHTLFLGLILNTRGVVELIYSYRWKVGKLLDQQSYAAIVLSTLAITAVVTPLADSLYNAIN</sequence>
<organism evidence="12 13">
    <name type="scientific">Morella rubra</name>
    <name type="common">Chinese bayberry</name>
    <dbReference type="NCBI Taxonomy" id="262757"/>
    <lineage>
        <taxon>Eukaryota</taxon>
        <taxon>Viridiplantae</taxon>
        <taxon>Streptophyta</taxon>
        <taxon>Embryophyta</taxon>
        <taxon>Tracheophyta</taxon>
        <taxon>Spermatophyta</taxon>
        <taxon>Magnoliopsida</taxon>
        <taxon>eudicotyledons</taxon>
        <taxon>Gunneridae</taxon>
        <taxon>Pentapetalae</taxon>
        <taxon>rosids</taxon>
        <taxon>fabids</taxon>
        <taxon>Fagales</taxon>
        <taxon>Myricaceae</taxon>
        <taxon>Morella</taxon>
    </lineage>
</organism>